<dbReference type="InterPro" id="IPR008927">
    <property type="entry name" value="6-PGluconate_DH-like_C_sf"/>
</dbReference>
<proteinExistence type="predicted"/>
<dbReference type="AlphaFoldDB" id="A0A426VH75"/>
<comment type="caution">
    <text evidence="1">The sequence shown here is derived from an EMBL/GenBank/DDBJ whole genome shotgun (WGS) entry which is preliminary data.</text>
</comment>
<dbReference type="SUPFAM" id="SSF48179">
    <property type="entry name" value="6-phosphogluconate dehydrogenase C-terminal domain-like"/>
    <property type="match status" value="1"/>
</dbReference>
<dbReference type="OrthoDB" id="7057154at2"/>
<dbReference type="EMBL" id="RSED01000001">
    <property type="protein sequence ID" value="RRS06081.1"/>
    <property type="molecule type" value="Genomic_DNA"/>
</dbReference>
<evidence type="ECO:0000313" key="1">
    <source>
        <dbReference type="EMBL" id="RRS06081.1"/>
    </source>
</evidence>
<dbReference type="SUPFAM" id="SSF52096">
    <property type="entry name" value="ClpP/crotonase"/>
    <property type="match status" value="1"/>
</dbReference>
<keyword evidence="2" id="KW-1185">Reference proteome</keyword>
<evidence type="ECO:0000313" key="2">
    <source>
        <dbReference type="Proteomes" id="UP000269265"/>
    </source>
</evidence>
<dbReference type="PANTHER" id="PTHR43612">
    <property type="entry name" value="TRIFUNCTIONAL ENZYME SUBUNIT ALPHA"/>
    <property type="match status" value="1"/>
</dbReference>
<gene>
    <name evidence="1" type="ORF">EIP75_00295</name>
</gene>
<dbReference type="Pfam" id="PF00378">
    <property type="entry name" value="ECH_1"/>
    <property type="match status" value="1"/>
</dbReference>
<evidence type="ECO:0008006" key="3">
    <source>
        <dbReference type="Google" id="ProtNLM"/>
    </source>
</evidence>
<sequence>MREQQWDNLSLSVDANGVALLTIDVKGRSDNAFTPGFLADLGAAIAHVTGHAEICGLVLASGKLTGFCSGAAPEDLLAVHEAGLTPPQILEVLAPAQQLIRALERCGKPVAAAIQGPALGGGFELCLACHHRVLADSSRAVVGLPEVGFGVLPGGGGTQRLPRLIGIPAALPLLLSGRQVAPTEALQIGLVDQVVNARDVIPAARRWVLANAEAVQPWDVKGFKLPGGAGALAPHASASFGLGVARVRRDTQDNEPAPLAILSCVYEGTQLPIDQALALEARHFSLLLAGAVARNRLRTLFVNGPRLTRQWAAATRYPADRCAGRLVRAHADEAQALAADGVSPALMINAARQAGFEPPPALDVLDHAIASTQPALDEVRWRWLSASALEAVRCLEEGVIDDPAQADVVAVRELGYPAWTGGPISFIETQGLPDFVAQCDRLAALPNSQADRFYVPPWLRERAAQAPHRLYPSSLDKRHEDTSD</sequence>
<dbReference type="InterPro" id="IPR050136">
    <property type="entry name" value="FA_oxidation_alpha_subunit"/>
</dbReference>
<organism evidence="1 2">
    <name type="scientific">Aquabacterium soli</name>
    <dbReference type="NCBI Taxonomy" id="2493092"/>
    <lineage>
        <taxon>Bacteria</taxon>
        <taxon>Pseudomonadati</taxon>
        <taxon>Pseudomonadota</taxon>
        <taxon>Betaproteobacteria</taxon>
        <taxon>Burkholderiales</taxon>
        <taxon>Aquabacterium</taxon>
    </lineage>
</organism>
<dbReference type="Gene3D" id="3.90.226.10">
    <property type="entry name" value="2-enoyl-CoA Hydratase, Chain A, domain 1"/>
    <property type="match status" value="1"/>
</dbReference>
<dbReference type="Gene3D" id="1.10.1040.10">
    <property type="entry name" value="N-(1-d-carboxylethyl)-l-norvaline Dehydrogenase, domain 2"/>
    <property type="match status" value="1"/>
</dbReference>
<dbReference type="CDD" id="cd06558">
    <property type="entry name" value="crotonase-like"/>
    <property type="match status" value="1"/>
</dbReference>
<dbReference type="GO" id="GO:0006635">
    <property type="term" value="P:fatty acid beta-oxidation"/>
    <property type="evidence" value="ECO:0007669"/>
    <property type="project" value="TreeGrafter"/>
</dbReference>
<reference evidence="1 2" key="1">
    <citation type="submission" date="2018-12" db="EMBL/GenBank/DDBJ databases">
        <title>The whole draft genome of Aquabacterium sp. SJQ9.</title>
        <authorList>
            <person name="Sun L."/>
            <person name="Gao X."/>
            <person name="Chen W."/>
            <person name="Huang K."/>
        </authorList>
    </citation>
    <scope>NUCLEOTIDE SEQUENCE [LARGE SCALE GENOMIC DNA]</scope>
    <source>
        <strain evidence="1 2">SJQ9</strain>
    </source>
</reference>
<dbReference type="InterPro" id="IPR029045">
    <property type="entry name" value="ClpP/crotonase-like_dom_sf"/>
</dbReference>
<protein>
    <recommendedName>
        <fullName evidence="3">3-hydroxyacyl-CoA dehydrogenase</fullName>
    </recommendedName>
</protein>
<dbReference type="GO" id="GO:0004300">
    <property type="term" value="F:enoyl-CoA hydratase activity"/>
    <property type="evidence" value="ECO:0007669"/>
    <property type="project" value="TreeGrafter"/>
</dbReference>
<dbReference type="GO" id="GO:0016509">
    <property type="term" value="F:long-chain (3S)-3-hydroxyacyl-CoA dehydrogenase (NAD+) activity"/>
    <property type="evidence" value="ECO:0007669"/>
    <property type="project" value="TreeGrafter"/>
</dbReference>
<dbReference type="InterPro" id="IPR001753">
    <property type="entry name" value="Enoyl-CoA_hydra/iso"/>
</dbReference>
<dbReference type="PANTHER" id="PTHR43612:SF3">
    <property type="entry name" value="TRIFUNCTIONAL ENZYME SUBUNIT ALPHA, MITOCHONDRIAL"/>
    <property type="match status" value="1"/>
</dbReference>
<dbReference type="RefSeq" id="WP_125241224.1">
    <property type="nucleotide sequence ID" value="NZ_RSED01000001.1"/>
</dbReference>
<name>A0A426VH75_9BURK</name>
<dbReference type="Proteomes" id="UP000269265">
    <property type="component" value="Unassembled WGS sequence"/>
</dbReference>
<dbReference type="InterPro" id="IPR013328">
    <property type="entry name" value="6PGD_dom2"/>
</dbReference>
<accession>A0A426VH75</accession>